<name>A0A2U1CI57_9BURK</name>
<organism evidence="6 7">
    <name type="scientific">Pusillimonas noertemannii</name>
    <dbReference type="NCBI Taxonomy" id="305977"/>
    <lineage>
        <taxon>Bacteria</taxon>
        <taxon>Pseudomonadati</taxon>
        <taxon>Pseudomonadota</taxon>
        <taxon>Betaproteobacteria</taxon>
        <taxon>Burkholderiales</taxon>
        <taxon>Alcaligenaceae</taxon>
        <taxon>Pusillimonas</taxon>
    </lineage>
</organism>
<dbReference type="Gene3D" id="1.10.10.10">
    <property type="entry name" value="Winged helix-like DNA-binding domain superfamily/Winged helix DNA-binding domain"/>
    <property type="match status" value="2"/>
</dbReference>
<keyword evidence="4" id="KW-0804">Transcription</keyword>
<sequence length="419" mass="45340">MAASDEGGKLEAQSLAPHLKQLRCVLAVCRAGSTARASEALPLSQSAIARAIRQLESSLGLTIFDRGARGMLATAEGRLLAHRASRAMAQLELAETEAARLADEAARRLEFGRGRFSGACSHRHLQTYIAFCESRGESAAARRLGVSQPAVNQALRQVEHMLGTRLFQRSSRGMRLTESGEAVLRRAKLAMDELRHAHEDLGALRGRMRGRIVVGSLPLSAGVLVPRAVDRVLSRHRDLHVTIVDGTYDALLNQLLHADVDVIVGALRPWAAGPEIVQETLFTDTLCVVARRGHPLLDEPPCGLRELEAAPWIAPLSGTPAREAFERAFAAEGVAAPRGLLEANSAVVVQALLMDSDRLALLSRRQIVRGVSAGLLAVVPLQIHETERQIGLTMRADADPGSALRMFMDEIRLLAQEDL</sequence>
<evidence type="ECO:0000259" key="5">
    <source>
        <dbReference type="PROSITE" id="PS50931"/>
    </source>
</evidence>
<dbReference type="InterPro" id="IPR000847">
    <property type="entry name" value="LysR_HTH_N"/>
</dbReference>
<evidence type="ECO:0000256" key="3">
    <source>
        <dbReference type="ARBA" id="ARBA00023125"/>
    </source>
</evidence>
<dbReference type="InterPro" id="IPR036388">
    <property type="entry name" value="WH-like_DNA-bd_sf"/>
</dbReference>
<dbReference type="PANTHER" id="PTHR30419">
    <property type="entry name" value="HTH-TYPE TRANSCRIPTIONAL REGULATOR YBHD"/>
    <property type="match status" value="1"/>
</dbReference>
<dbReference type="InterPro" id="IPR050950">
    <property type="entry name" value="HTH-type_LysR_regulators"/>
</dbReference>
<dbReference type="GO" id="GO:0005829">
    <property type="term" value="C:cytosol"/>
    <property type="evidence" value="ECO:0007669"/>
    <property type="project" value="TreeGrafter"/>
</dbReference>
<feature type="domain" description="HTH lysR-type" evidence="5">
    <location>
        <begin position="123"/>
        <end position="177"/>
    </location>
</feature>
<protein>
    <submittedName>
        <fullName evidence="6">LysR family transcriptional regulator</fullName>
    </submittedName>
</protein>
<dbReference type="InterPro" id="IPR036390">
    <property type="entry name" value="WH_DNA-bd_sf"/>
</dbReference>
<accession>A0A2U1CI57</accession>
<proteinExistence type="inferred from homology"/>
<dbReference type="SUPFAM" id="SSF53850">
    <property type="entry name" value="Periplasmic binding protein-like II"/>
    <property type="match status" value="1"/>
</dbReference>
<keyword evidence="7" id="KW-1185">Reference proteome</keyword>
<dbReference type="EMBL" id="QEKO01000007">
    <property type="protein sequence ID" value="PVY60638.1"/>
    <property type="molecule type" value="Genomic_DNA"/>
</dbReference>
<dbReference type="GO" id="GO:0003677">
    <property type="term" value="F:DNA binding"/>
    <property type="evidence" value="ECO:0007669"/>
    <property type="project" value="UniProtKB-KW"/>
</dbReference>
<dbReference type="Proteomes" id="UP000246145">
    <property type="component" value="Unassembled WGS sequence"/>
</dbReference>
<evidence type="ECO:0000256" key="4">
    <source>
        <dbReference type="ARBA" id="ARBA00023163"/>
    </source>
</evidence>
<dbReference type="PANTHER" id="PTHR30419:SF8">
    <property type="entry name" value="NITROGEN ASSIMILATION TRANSCRIPTIONAL ACTIVATOR-RELATED"/>
    <property type="match status" value="1"/>
</dbReference>
<dbReference type="Pfam" id="PF03466">
    <property type="entry name" value="LysR_substrate"/>
    <property type="match status" value="1"/>
</dbReference>
<gene>
    <name evidence="6" type="ORF">C7440_3430</name>
</gene>
<evidence type="ECO:0000313" key="6">
    <source>
        <dbReference type="EMBL" id="PVY60638.1"/>
    </source>
</evidence>
<reference evidence="6 7" key="1">
    <citation type="submission" date="2018-04" db="EMBL/GenBank/DDBJ databases">
        <title>Genomic Encyclopedia of Type Strains, Phase IV (KMG-IV): sequencing the most valuable type-strain genomes for metagenomic binning, comparative biology and taxonomic classification.</title>
        <authorList>
            <person name="Goeker M."/>
        </authorList>
    </citation>
    <scope>NUCLEOTIDE SEQUENCE [LARGE SCALE GENOMIC DNA]</scope>
    <source>
        <strain evidence="6 7">DSM 10065</strain>
    </source>
</reference>
<dbReference type="PROSITE" id="PS50931">
    <property type="entry name" value="HTH_LYSR"/>
    <property type="match status" value="2"/>
</dbReference>
<feature type="domain" description="HTH lysR-type" evidence="5">
    <location>
        <begin position="17"/>
        <end position="74"/>
    </location>
</feature>
<evidence type="ECO:0000256" key="2">
    <source>
        <dbReference type="ARBA" id="ARBA00023015"/>
    </source>
</evidence>
<evidence type="ECO:0000256" key="1">
    <source>
        <dbReference type="ARBA" id="ARBA00009437"/>
    </source>
</evidence>
<dbReference type="InterPro" id="IPR005119">
    <property type="entry name" value="LysR_subst-bd"/>
</dbReference>
<keyword evidence="2" id="KW-0805">Transcription regulation</keyword>
<dbReference type="GO" id="GO:0003700">
    <property type="term" value="F:DNA-binding transcription factor activity"/>
    <property type="evidence" value="ECO:0007669"/>
    <property type="project" value="InterPro"/>
</dbReference>
<dbReference type="Pfam" id="PF00126">
    <property type="entry name" value="HTH_1"/>
    <property type="match status" value="2"/>
</dbReference>
<dbReference type="SUPFAM" id="SSF46785">
    <property type="entry name" value="Winged helix' DNA-binding domain"/>
    <property type="match status" value="2"/>
</dbReference>
<evidence type="ECO:0000313" key="7">
    <source>
        <dbReference type="Proteomes" id="UP000246145"/>
    </source>
</evidence>
<keyword evidence="3" id="KW-0238">DNA-binding</keyword>
<dbReference type="RefSeq" id="WP_116519359.1">
    <property type="nucleotide sequence ID" value="NZ_JACCEX010000007.1"/>
</dbReference>
<dbReference type="AlphaFoldDB" id="A0A2U1CI57"/>
<dbReference type="PRINTS" id="PR00039">
    <property type="entry name" value="HTHLYSR"/>
</dbReference>
<comment type="similarity">
    <text evidence="1">Belongs to the LysR transcriptional regulatory family.</text>
</comment>
<dbReference type="STRING" id="1231391.GCA_000308195_00694"/>
<comment type="caution">
    <text evidence="6">The sequence shown here is derived from an EMBL/GenBank/DDBJ whole genome shotgun (WGS) entry which is preliminary data.</text>
</comment>
<dbReference type="OrthoDB" id="8981337at2"/>
<dbReference type="Gene3D" id="3.40.190.290">
    <property type="match status" value="1"/>
</dbReference>